<name>A0A3P7RXP6_9FIRM</name>
<evidence type="ECO:0000256" key="2">
    <source>
        <dbReference type="ARBA" id="ARBA00007362"/>
    </source>
</evidence>
<proteinExistence type="inferred from homology"/>
<sequence>MSQIKEDTFMKNIKSYLGLSALVIINVMAYNLTKNNLLGLEPIFISTFSLFLATLVLWSLHFLLQRKIKPDFKKLLTIGLGGIFGIAGFYFYISMALETMGLEVALFYMSGIPLMTLVVALLIGKKTRFRNIFWVFFALVGVVLIYFPMLRSMIFMPKAIGAMLLANLCFVFYTLFNEKMALKYNLGEIITLQVTTGTIVLVMSFIGNTETLAYNLKDLTTILMDLKIVASILFQVIFAIVIGYYLYIYALKRVGAVMSTLFINLIPVIHLLYKLFLDDNQLRFPGILGSLMILVSIYMIEDI</sequence>
<keyword evidence="5 7" id="KW-1133">Transmembrane helix</keyword>
<accession>A0A3P7RXP6</accession>
<feature type="transmembrane region" description="Helical" evidence="7">
    <location>
        <begin position="75"/>
        <end position="93"/>
    </location>
</feature>
<keyword evidence="10" id="KW-1185">Reference proteome</keyword>
<dbReference type="PANTHER" id="PTHR32322:SF18">
    <property type="entry name" value="S-ADENOSYLMETHIONINE_S-ADENOSYLHOMOCYSTEINE TRANSPORTER"/>
    <property type="match status" value="1"/>
</dbReference>
<dbReference type="PANTHER" id="PTHR32322">
    <property type="entry name" value="INNER MEMBRANE TRANSPORTER"/>
    <property type="match status" value="1"/>
</dbReference>
<dbReference type="KEGG" id="cbar:PATL70BA_1527"/>
<gene>
    <name evidence="9" type="ORF">PATL70BA_1527</name>
</gene>
<evidence type="ECO:0000256" key="5">
    <source>
        <dbReference type="ARBA" id="ARBA00022989"/>
    </source>
</evidence>
<evidence type="ECO:0000256" key="7">
    <source>
        <dbReference type="SAM" id="Phobius"/>
    </source>
</evidence>
<reference evidence="9 10" key="1">
    <citation type="submission" date="2018-09" db="EMBL/GenBank/DDBJ databases">
        <authorList>
            <person name="Postec A."/>
        </authorList>
    </citation>
    <scope>NUCLEOTIDE SEQUENCE [LARGE SCALE GENOMIC DNA]</scope>
    <source>
        <strain evidence="9">70B-A</strain>
    </source>
</reference>
<comment type="similarity">
    <text evidence="2">Belongs to the EamA transporter family.</text>
</comment>
<feature type="domain" description="EamA" evidence="8">
    <location>
        <begin position="20"/>
        <end position="146"/>
    </location>
</feature>
<feature type="transmembrane region" description="Helical" evidence="7">
    <location>
        <begin position="131"/>
        <end position="149"/>
    </location>
</feature>
<feature type="transmembrane region" description="Helical" evidence="7">
    <location>
        <begin position="155"/>
        <end position="176"/>
    </location>
</feature>
<comment type="subcellular location">
    <subcellularLocation>
        <location evidence="1">Cell membrane</location>
        <topology evidence="1">Multi-pass membrane protein</topology>
    </subcellularLocation>
</comment>
<dbReference type="SUPFAM" id="SSF103481">
    <property type="entry name" value="Multidrug resistance efflux transporter EmrE"/>
    <property type="match status" value="2"/>
</dbReference>
<keyword evidence="4 7" id="KW-0812">Transmembrane</keyword>
<feature type="transmembrane region" description="Helical" evidence="7">
    <location>
        <begin position="105"/>
        <end position="124"/>
    </location>
</feature>
<dbReference type="AlphaFoldDB" id="A0A3P7RXP6"/>
<feature type="transmembrane region" description="Helical" evidence="7">
    <location>
        <begin position="188"/>
        <end position="206"/>
    </location>
</feature>
<feature type="transmembrane region" description="Helical" evidence="7">
    <location>
        <begin position="43"/>
        <end position="63"/>
    </location>
</feature>
<evidence type="ECO:0000256" key="6">
    <source>
        <dbReference type="ARBA" id="ARBA00023136"/>
    </source>
</evidence>
<feature type="transmembrane region" description="Helical" evidence="7">
    <location>
        <begin position="282"/>
        <end position="300"/>
    </location>
</feature>
<protein>
    <recommendedName>
        <fullName evidence="8">EamA domain-containing protein</fullName>
    </recommendedName>
</protein>
<dbReference type="Proteomes" id="UP000279029">
    <property type="component" value="Chromosome"/>
</dbReference>
<feature type="transmembrane region" description="Helical" evidence="7">
    <location>
        <begin position="12"/>
        <end position="31"/>
    </location>
</feature>
<keyword evidence="6 7" id="KW-0472">Membrane</keyword>
<dbReference type="InterPro" id="IPR000620">
    <property type="entry name" value="EamA_dom"/>
</dbReference>
<organism evidence="9 10">
    <name type="scientific">Petrocella atlantisensis</name>
    <dbReference type="NCBI Taxonomy" id="2173034"/>
    <lineage>
        <taxon>Bacteria</taxon>
        <taxon>Bacillati</taxon>
        <taxon>Bacillota</taxon>
        <taxon>Clostridia</taxon>
        <taxon>Lachnospirales</taxon>
        <taxon>Vallitaleaceae</taxon>
        <taxon>Petrocella</taxon>
    </lineage>
</organism>
<dbReference type="InterPro" id="IPR050638">
    <property type="entry name" value="AA-Vitamin_Transporters"/>
</dbReference>
<dbReference type="InterPro" id="IPR037185">
    <property type="entry name" value="EmrE-like"/>
</dbReference>
<evidence type="ECO:0000259" key="8">
    <source>
        <dbReference type="Pfam" id="PF00892"/>
    </source>
</evidence>
<evidence type="ECO:0000313" key="9">
    <source>
        <dbReference type="EMBL" id="VDN47412.1"/>
    </source>
</evidence>
<evidence type="ECO:0000313" key="10">
    <source>
        <dbReference type="Proteomes" id="UP000279029"/>
    </source>
</evidence>
<evidence type="ECO:0000256" key="4">
    <source>
        <dbReference type="ARBA" id="ARBA00022692"/>
    </source>
</evidence>
<feature type="domain" description="EamA" evidence="8">
    <location>
        <begin position="159"/>
        <end position="300"/>
    </location>
</feature>
<dbReference type="GO" id="GO:0005886">
    <property type="term" value="C:plasma membrane"/>
    <property type="evidence" value="ECO:0007669"/>
    <property type="project" value="UniProtKB-SubCell"/>
</dbReference>
<dbReference type="Pfam" id="PF00892">
    <property type="entry name" value="EamA"/>
    <property type="match status" value="2"/>
</dbReference>
<feature type="transmembrane region" description="Helical" evidence="7">
    <location>
        <begin position="226"/>
        <end position="247"/>
    </location>
</feature>
<feature type="transmembrane region" description="Helical" evidence="7">
    <location>
        <begin position="254"/>
        <end position="276"/>
    </location>
</feature>
<keyword evidence="3" id="KW-1003">Cell membrane</keyword>
<evidence type="ECO:0000256" key="1">
    <source>
        <dbReference type="ARBA" id="ARBA00004651"/>
    </source>
</evidence>
<evidence type="ECO:0000256" key="3">
    <source>
        <dbReference type="ARBA" id="ARBA00022475"/>
    </source>
</evidence>
<dbReference type="OrthoDB" id="9805239at2"/>
<dbReference type="EMBL" id="LR130778">
    <property type="protein sequence ID" value="VDN47412.1"/>
    <property type="molecule type" value="Genomic_DNA"/>
</dbReference>